<dbReference type="PANTHER" id="PTHR48101:SF1">
    <property type="entry name" value="METHYLMALONYL-COA MUTASE, LARGE SUBUNIT"/>
    <property type="match status" value="1"/>
</dbReference>
<dbReference type="InterPro" id="IPR036724">
    <property type="entry name" value="Cobalamin-bd_sf"/>
</dbReference>
<dbReference type="SUPFAM" id="SSF51703">
    <property type="entry name" value="Cobalamin (vitamin B12)-dependent enzymes"/>
    <property type="match status" value="1"/>
</dbReference>
<dbReference type="InterPro" id="IPR006099">
    <property type="entry name" value="MeMalonylCoA_mutase_a/b_cat"/>
</dbReference>
<keyword evidence="10" id="KW-1185">Reference proteome</keyword>
<dbReference type="Gene3D" id="3.20.20.240">
    <property type="entry name" value="Methylmalonyl-CoA mutase"/>
    <property type="match status" value="2"/>
</dbReference>
<reference evidence="7 9" key="1">
    <citation type="submission" date="2018-06" db="EMBL/GenBank/DDBJ databases">
        <authorList>
            <consortium name="Pathogen Informatics"/>
            <person name="Doyle S."/>
        </authorList>
    </citation>
    <scope>NUCLEOTIDE SEQUENCE [LARGE SCALE GENOMIC DNA]</scope>
    <source>
        <strain evidence="7 9">NCTC10597</strain>
    </source>
</reference>
<keyword evidence="3" id="KW-0846">Cobalamin</keyword>
<gene>
    <name evidence="7" type="primary">mutA</name>
    <name evidence="8" type="ORF">DFR61_12314</name>
    <name evidence="7" type="ORF">NCTC10597_01666</name>
</gene>
<dbReference type="AlphaFoldDB" id="A0A8B4QBC4"/>
<dbReference type="RefSeq" id="WP_109350019.1">
    <property type="nucleotide sequence ID" value="NZ_QFVS01000024.1"/>
</dbReference>
<name>A0A8B4QBC4_9BACL</name>
<dbReference type="SUPFAM" id="SSF52242">
    <property type="entry name" value="Cobalamin (vitamin B12)-binding domain"/>
    <property type="match status" value="1"/>
</dbReference>
<feature type="domain" description="Methylmalonyl-CoA mutase alpha/beta chain catalytic" evidence="6">
    <location>
        <begin position="154"/>
        <end position="403"/>
    </location>
</feature>
<sequence>MTNMREVNFEKPSYEDWKVAAESALKGKPFESLLTKTIEGITLEPLYTKETLFEKLDGKLEEQTSTIRSMKTEGAFGVAQAAYGNNIEEFVAQSEESIKRGNEFVSIGKVNFNWTDEALQKLGTLLSNHPFRINVEDPAVLNVFKYIENKNQIGYIQSNEHYTIEGFPNVRNTNAYTVDAHYNGATSTQELAIALAQAADQIKDTNFEDFEKKFFASFAVDTHFFMAVSKIRAFRVLWKAFAKAYGIEKPQPVKILTETSLRSFSKLDVYVNLLRAGNEAFSAVIGGADLVTVHPHNILTGPTNQSVRIARNVALVIKEESQVTRVFDPAGGSYFIETLTNELVKDAWAYFLEIQEAGGYTAAKSMIDTDLEKSWNERIEKVQKRKTVLVGTNNYADPTEEVPSEDFVTVNRLAEPFENLRIAFKEHPMNVQIIPFGQLKTTKPRTDFVKGVLATAGIEPEVTEPSTDISIIQQTLKNSTADYVIISATDDDLTENIDAILAAKPATVILDAAGKFKTDWTERGLNSYVFAGINIYEKLTGVQASMKEVQR</sequence>
<evidence type="ECO:0000313" key="7">
    <source>
        <dbReference type="EMBL" id="STX09958.1"/>
    </source>
</evidence>
<keyword evidence="5" id="KW-0170">Cobalt</keyword>
<evidence type="ECO:0000313" key="8">
    <source>
        <dbReference type="EMBL" id="TDR36624.1"/>
    </source>
</evidence>
<dbReference type="Pfam" id="PF01642">
    <property type="entry name" value="MM_CoA_mutase"/>
    <property type="match status" value="1"/>
</dbReference>
<dbReference type="EMBL" id="UGNP01000001">
    <property type="protein sequence ID" value="STX09958.1"/>
    <property type="molecule type" value="Genomic_DNA"/>
</dbReference>
<dbReference type="EMBL" id="SNZG01000023">
    <property type="protein sequence ID" value="TDR36624.1"/>
    <property type="molecule type" value="Genomic_DNA"/>
</dbReference>
<comment type="caution">
    <text evidence="7">The sequence shown here is derived from an EMBL/GenBank/DDBJ whole genome shotgun (WGS) entry which is preliminary data.</text>
</comment>
<dbReference type="GO" id="GO:0031419">
    <property type="term" value="F:cobalamin binding"/>
    <property type="evidence" value="ECO:0007669"/>
    <property type="project" value="UniProtKB-KW"/>
</dbReference>
<dbReference type="Proteomes" id="UP000254330">
    <property type="component" value="Unassembled WGS sequence"/>
</dbReference>
<dbReference type="Gene3D" id="3.40.50.280">
    <property type="entry name" value="Cobalamin-binding domain"/>
    <property type="match status" value="1"/>
</dbReference>
<evidence type="ECO:0000256" key="1">
    <source>
        <dbReference type="ARBA" id="ARBA00001922"/>
    </source>
</evidence>
<accession>A0A8B4QBC4</accession>
<reference evidence="8 10" key="2">
    <citation type="submission" date="2019-03" db="EMBL/GenBank/DDBJ databases">
        <title>Genomic Encyclopedia of Type Strains, Phase IV (KMG-IV): sequencing the most valuable type-strain genomes for metagenomic binning, comparative biology and taxonomic classification.</title>
        <authorList>
            <person name="Goeker M."/>
        </authorList>
    </citation>
    <scope>NUCLEOTIDE SEQUENCE [LARGE SCALE GENOMIC DNA]</scope>
    <source>
        <strain evidence="8 10">DSM 20580</strain>
    </source>
</reference>
<dbReference type="PANTHER" id="PTHR48101">
    <property type="entry name" value="METHYLMALONYL-COA MUTASE, MITOCHONDRIAL-RELATED"/>
    <property type="match status" value="1"/>
</dbReference>
<dbReference type="Proteomes" id="UP000294641">
    <property type="component" value="Unassembled WGS sequence"/>
</dbReference>
<evidence type="ECO:0000256" key="2">
    <source>
        <dbReference type="ARBA" id="ARBA00008465"/>
    </source>
</evidence>
<dbReference type="GO" id="GO:0004494">
    <property type="term" value="F:methylmalonyl-CoA mutase activity"/>
    <property type="evidence" value="ECO:0007669"/>
    <property type="project" value="UniProtKB-EC"/>
</dbReference>
<evidence type="ECO:0000256" key="5">
    <source>
        <dbReference type="ARBA" id="ARBA00023285"/>
    </source>
</evidence>
<organism evidence="7 9">
    <name type="scientific">Kurthia zopfii</name>
    <dbReference type="NCBI Taxonomy" id="1650"/>
    <lineage>
        <taxon>Bacteria</taxon>
        <taxon>Bacillati</taxon>
        <taxon>Bacillota</taxon>
        <taxon>Bacilli</taxon>
        <taxon>Bacillales</taxon>
        <taxon>Caryophanaceae</taxon>
        <taxon>Kurthia</taxon>
    </lineage>
</organism>
<comment type="similarity">
    <text evidence="2">Belongs to the methylmalonyl-CoA mutase family.</text>
</comment>
<evidence type="ECO:0000256" key="3">
    <source>
        <dbReference type="ARBA" id="ARBA00022628"/>
    </source>
</evidence>
<evidence type="ECO:0000313" key="10">
    <source>
        <dbReference type="Proteomes" id="UP000294641"/>
    </source>
</evidence>
<proteinExistence type="inferred from homology"/>
<dbReference type="InterPro" id="IPR016176">
    <property type="entry name" value="Cbl-dep_enz_cat"/>
</dbReference>
<evidence type="ECO:0000256" key="4">
    <source>
        <dbReference type="ARBA" id="ARBA00023235"/>
    </source>
</evidence>
<dbReference type="OrthoDB" id="9762378at2"/>
<comment type="cofactor">
    <cofactor evidence="1">
        <name>adenosylcob(III)alamin</name>
        <dbReference type="ChEBI" id="CHEBI:18408"/>
    </cofactor>
</comment>
<evidence type="ECO:0000313" key="9">
    <source>
        <dbReference type="Proteomes" id="UP000254330"/>
    </source>
</evidence>
<keyword evidence="4 7" id="KW-0413">Isomerase</keyword>
<evidence type="ECO:0000259" key="6">
    <source>
        <dbReference type="Pfam" id="PF01642"/>
    </source>
</evidence>
<dbReference type="GO" id="GO:0046872">
    <property type="term" value="F:metal ion binding"/>
    <property type="evidence" value="ECO:0007669"/>
    <property type="project" value="InterPro"/>
</dbReference>
<dbReference type="EC" id="5.4.99.2" evidence="7"/>
<protein>
    <submittedName>
        <fullName evidence="7 8">Methylmalonyl-CoA mutase small subunit</fullName>
        <ecNumber evidence="7">5.4.99.2</ecNumber>
    </submittedName>
</protein>